<sequence length="84" mass="10004">MVSNKLKNVLYVGDYNRNYARNYIFINGLKAQKVNVYEVNLAELNKRQRIKKLLSNFGKLRKKKIDIIIFYSLRTSPIDFIFTK</sequence>
<protein>
    <submittedName>
        <fullName evidence="1">Uncharacterized protein</fullName>
    </submittedName>
</protein>
<gene>
    <name evidence="1" type="ORF">LCGC14_2752930</name>
</gene>
<evidence type="ECO:0000313" key="1">
    <source>
        <dbReference type="EMBL" id="KKK87470.1"/>
    </source>
</evidence>
<proteinExistence type="predicted"/>
<reference evidence="1" key="1">
    <citation type="journal article" date="2015" name="Nature">
        <title>Complex archaea that bridge the gap between prokaryotes and eukaryotes.</title>
        <authorList>
            <person name="Spang A."/>
            <person name="Saw J.H."/>
            <person name="Jorgensen S.L."/>
            <person name="Zaremba-Niedzwiedzka K."/>
            <person name="Martijn J."/>
            <person name="Lind A.E."/>
            <person name="van Eijk R."/>
            <person name="Schleper C."/>
            <person name="Guy L."/>
            <person name="Ettema T.J."/>
        </authorList>
    </citation>
    <scope>NUCLEOTIDE SEQUENCE</scope>
</reference>
<comment type="caution">
    <text evidence="1">The sequence shown here is derived from an EMBL/GenBank/DDBJ whole genome shotgun (WGS) entry which is preliminary data.</text>
</comment>
<accession>A0A0F8ZNB6</accession>
<dbReference type="EMBL" id="LAZR01050388">
    <property type="protein sequence ID" value="KKK87470.1"/>
    <property type="molecule type" value="Genomic_DNA"/>
</dbReference>
<feature type="non-terminal residue" evidence="1">
    <location>
        <position position="84"/>
    </location>
</feature>
<dbReference type="AlphaFoldDB" id="A0A0F8ZNB6"/>
<name>A0A0F8ZNB6_9ZZZZ</name>
<organism evidence="1">
    <name type="scientific">marine sediment metagenome</name>
    <dbReference type="NCBI Taxonomy" id="412755"/>
    <lineage>
        <taxon>unclassified sequences</taxon>
        <taxon>metagenomes</taxon>
        <taxon>ecological metagenomes</taxon>
    </lineage>
</organism>